<dbReference type="GeneID" id="33322820"/>
<organism evidence="3 4">
    <name type="scientific">Thermococcus chitonophagus</name>
    <dbReference type="NCBI Taxonomy" id="54262"/>
    <lineage>
        <taxon>Archaea</taxon>
        <taxon>Methanobacteriati</taxon>
        <taxon>Methanobacteriota</taxon>
        <taxon>Thermococci</taxon>
        <taxon>Thermococcales</taxon>
        <taxon>Thermococcaceae</taxon>
        <taxon>Thermococcus</taxon>
    </lineage>
</organism>
<dbReference type="Proteomes" id="UP000250189">
    <property type="component" value="Chromosome"/>
</dbReference>
<reference evidence="4" key="1">
    <citation type="submission" date="2016-01" db="EMBL/GenBank/DDBJ databases">
        <authorList>
            <person name="Vorgias C.E."/>
        </authorList>
    </citation>
    <scope>NUCLEOTIDE SEQUENCE [LARGE SCALE GENOMIC DNA]</scope>
</reference>
<dbReference type="EMBL" id="CP015193">
    <property type="protein sequence ID" value="ASJ17290.1"/>
    <property type="molecule type" value="Genomic_DNA"/>
</dbReference>
<reference evidence="3" key="2">
    <citation type="submission" date="2016-01" db="EMBL/GenBank/DDBJ databases">
        <authorList>
            <person name="Oliw E.H."/>
        </authorList>
    </citation>
    <scope>NUCLEOTIDE SEQUENCE</scope>
    <source>
        <strain evidence="3">1</strain>
    </source>
</reference>
<keyword evidence="1" id="KW-0812">Transmembrane</keyword>
<evidence type="ECO:0000313" key="2">
    <source>
        <dbReference type="EMBL" id="ASJ17290.1"/>
    </source>
</evidence>
<evidence type="ECO:0000313" key="3">
    <source>
        <dbReference type="EMBL" id="CUX77916.1"/>
    </source>
</evidence>
<evidence type="ECO:0000313" key="4">
    <source>
        <dbReference type="Proteomes" id="UP000093069"/>
    </source>
</evidence>
<proteinExistence type="predicted"/>
<dbReference type="STRING" id="54262.CHITON_1137"/>
<evidence type="ECO:0000256" key="1">
    <source>
        <dbReference type="SAM" id="Phobius"/>
    </source>
</evidence>
<reference evidence="2 5" key="3">
    <citation type="submission" date="2016-04" db="EMBL/GenBank/DDBJ databases">
        <title>Complete genome sequence of Thermococcus chitonophagus type strain GC74.</title>
        <authorList>
            <person name="Oger P.M."/>
        </authorList>
    </citation>
    <scope>NUCLEOTIDE SEQUENCE [LARGE SCALE GENOMIC DNA]</scope>
    <source>
        <strain evidence="2 5">GC74</strain>
    </source>
</reference>
<dbReference type="Proteomes" id="UP000093069">
    <property type="component" value="Chromosome I"/>
</dbReference>
<sequence>MPLITELPVVGSKIIALTVSMFFIYYLLVQGRTKQTVTIIKVRVRSRSRIEVKDGSYSLMGHPRVRIYEIRKC</sequence>
<keyword evidence="1" id="KW-1133">Transmembrane helix</keyword>
<evidence type="ECO:0000313" key="5">
    <source>
        <dbReference type="Proteomes" id="UP000250189"/>
    </source>
</evidence>
<dbReference type="AlphaFoldDB" id="A0A160VTQ9"/>
<name>A0A160VTQ9_9EURY</name>
<gene>
    <name evidence="2" type="ORF">A3L04_09525</name>
    <name evidence="3" type="ORF">CHITON_1137</name>
</gene>
<accession>A0A160VTQ9</accession>
<keyword evidence="1" id="KW-0472">Membrane</keyword>
<dbReference type="KEGG" id="tch:CHITON_1137"/>
<feature type="transmembrane region" description="Helical" evidence="1">
    <location>
        <begin position="12"/>
        <end position="29"/>
    </location>
</feature>
<keyword evidence="5" id="KW-1185">Reference proteome</keyword>
<dbReference type="RefSeq" id="WP_068577580.1">
    <property type="nucleotide sequence ID" value="NZ_CP015193.1"/>
</dbReference>
<dbReference type="EMBL" id="LN999010">
    <property type="protein sequence ID" value="CUX77916.1"/>
    <property type="molecule type" value="Genomic_DNA"/>
</dbReference>
<protein>
    <submittedName>
        <fullName evidence="3">Uncharacterized protein</fullName>
    </submittedName>
</protein>